<evidence type="ECO:0000256" key="1">
    <source>
        <dbReference type="ARBA" id="ARBA00004141"/>
    </source>
</evidence>
<reference evidence="7" key="1">
    <citation type="journal article" date="2023" name="Plant J.">
        <title>Genome sequences and population genomics provide insights into the demographic history, inbreeding, and mutation load of two 'living fossil' tree species of Dipteronia.</title>
        <authorList>
            <person name="Feng Y."/>
            <person name="Comes H.P."/>
            <person name="Chen J."/>
            <person name="Zhu S."/>
            <person name="Lu R."/>
            <person name="Zhang X."/>
            <person name="Li P."/>
            <person name="Qiu J."/>
            <person name="Olsen K.M."/>
            <person name="Qiu Y."/>
        </authorList>
    </citation>
    <scope>NUCLEOTIDE SEQUENCE</scope>
    <source>
        <strain evidence="7">KIB01</strain>
    </source>
</reference>
<evidence type="ECO:0000256" key="5">
    <source>
        <dbReference type="SAM" id="Phobius"/>
    </source>
</evidence>
<dbReference type="AlphaFoldDB" id="A0AAD9XEH3"/>
<feature type="domain" description="3-oxo-5-alpha-steroid 4-dehydrogenase C-terminal" evidence="6">
    <location>
        <begin position="7"/>
        <end position="59"/>
    </location>
</feature>
<dbReference type="Proteomes" id="UP001280121">
    <property type="component" value="Unassembled WGS sequence"/>
</dbReference>
<protein>
    <recommendedName>
        <fullName evidence="6">3-oxo-5-alpha-steroid 4-dehydrogenase C-terminal domain-containing protein</fullName>
    </recommendedName>
</protein>
<keyword evidence="4 5" id="KW-0472">Membrane</keyword>
<proteinExistence type="predicted"/>
<dbReference type="EMBL" id="JANJYI010000003">
    <property type="protein sequence ID" value="KAK2657533.1"/>
    <property type="molecule type" value="Genomic_DNA"/>
</dbReference>
<evidence type="ECO:0000313" key="7">
    <source>
        <dbReference type="EMBL" id="KAK2657533.1"/>
    </source>
</evidence>
<comment type="caution">
    <text evidence="7">The sequence shown here is derived from an EMBL/GenBank/DDBJ whole genome shotgun (WGS) entry which is preliminary data.</text>
</comment>
<keyword evidence="3 5" id="KW-1133">Transmembrane helix</keyword>
<name>A0AAD9XEH3_9ROSI</name>
<keyword evidence="8" id="KW-1185">Reference proteome</keyword>
<gene>
    <name evidence="7" type="ORF">Ddye_010585</name>
</gene>
<dbReference type="GO" id="GO:0016020">
    <property type="term" value="C:membrane"/>
    <property type="evidence" value="ECO:0007669"/>
    <property type="project" value="UniProtKB-SubCell"/>
</dbReference>
<keyword evidence="2 5" id="KW-0812">Transmembrane</keyword>
<accession>A0AAD9XEH3</accession>
<dbReference type="InterPro" id="IPR001104">
    <property type="entry name" value="3-oxo-5_a-steroid_4-DH_C"/>
</dbReference>
<evidence type="ECO:0000313" key="8">
    <source>
        <dbReference type="Proteomes" id="UP001280121"/>
    </source>
</evidence>
<evidence type="ECO:0000256" key="2">
    <source>
        <dbReference type="ARBA" id="ARBA00022692"/>
    </source>
</evidence>
<sequence>MGLPYAYLQASWVPRYKDNYDNTWLFTWRFVIGLLVLVGGMCVNVWSDKVLVGIKKQGGGIKYPEEAGSSCLFFAERSKKTNGMACREGRVGKAAVRLPSLI</sequence>
<evidence type="ECO:0000256" key="4">
    <source>
        <dbReference type="ARBA" id="ARBA00023136"/>
    </source>
</evidence>
<dbReference type="Pfam" id="PF02544">
    <property type="entry name" value="Steroid_dh"/>
    <property type="match status" value="1"/>
</dbReference>
<feature type="transmembrane region" description="Helical" evidence="5">
    <location>
        <begin position="26"/>
        <end position="46"/>
    </location>
</feature>
<evidence type="ECO:0000259" key="6">
    <source>
        <dbReference type="Pfam" id="PF02544"/>
    </source>
</evidence>
<organism evidence="7 8">
    <name type="scientific">Dipteronia dyeriana</name>
    <dbReference type="NCBI Taxonomy" id="168575"/>
    <lineage>
        <taxon>Eukaryota</taxon>
        <taxon>Viridiplantae</taxon>
        <taxon>Streptophyta</taxon>
        <taxon>Embryophyta</taxon>
        <taxon>Tracheophyta</taxon>
        <taxon>Spermatophyta</taxon>
        <taxon>Magnoliopsida</taxon>
        <taxon>eudicotyledons</taxon>
        <taxon>Gunneridae</taxon>
        <taxon>Pentapetalae</taxon>
        <taxon>rosids</taxon>
        <taxon>malvids</taxon>
        <taxon>Sapindales</taxon>
        <taxon>Sapindaceae</taxon>
        <taxon>Hippocastanoideae</taxon>
        <taxon>Acereae</taxon>
        <taxon>Dipteronia</taxon>
    </lineage>
</organism>
<dbReference type="GO" id="GO:0006629">
    <property type="term" value="P:lipid metabolic process"/>
    <property type="evidence" value="ECO:0007669"/>
    <property type="project" value="InterPro"/>
</dbReference>
<comment type="subcellular location">
    <subcellularLocation>
        <location evidence="1">Membrane</location>
        <topology evidence="1">Multi-pass membrane protein</topology>
    </subcellularLocation>
</comment>
<evidence type="ECO:0000256" key="3">
    <source>
        <dbReference type="ARBA" id="ARBA00022989"/>
    </source>
</evidence>
<dbReference type="GO" id="GO:0016627">
    <property type="term" value="F:oxidoreductase activity, acting on the CH-CH group of donors"/>
    <property type="evidence" value="ECO:0007669"/>
    <property type="project" value="InterPro"/>
</dbReference>